<sequence length="377" mass="43063">MSPESQLSSRSKFHSPTFSNYSPAASDVWALGIILINLCFGSHPWKQATLSDPTFAAYFRDQTVLLEMFPLTQEGADILYQVLEVNPNRRCSLQKLLMMVQLVEGFVEEEFEEADDMTEQVPQYHSSCEAVKKVYSEDSVCIEIEHIDYVASDFIQNSNIAYPEAKIVVNTWEELSEINPSNTKTRMESKNVLAAPPSSKIYKTALSTVKGKNTLKSDPEYSNCSTPSRSDSYTSWSSITTDPECTSPMMFIEHDYKNNSMFKNHATADFQSSNKKSINSSSLPKNDREVVEYHHNPSPRYSPWFHLYKSEYVQLTPKERQPVCRQKIRVRNSTEDGTLEDGYQFTEFEDCYDNVETMFELTSSDKVPRSDCCFCLG</sequence>
<dbReference type="Proteomes" id="UP001479436">
    <property type="component" value="Unassembled WGS sequence"/>
</dbReference>
<evidence type="ECO:0000313" key="2">
    <source>
        <dbReference type="EMBL" id="KAK9692597.1"/>
    </source>
</evidence>
<evidence type="ECO:0000313" key="3">
    <source>
        <dbReference type="Proteomes" id="UP001479436"/>
    </source>
</evidence>
<organism evidence="2 3">
    <name type="scientific">Basidiobolus ranarum</name>
    <dbReference type="NCBI Taxonomy" id="34480"/>
    <lineage>
        <taxon>Eukaryota</taxon>
        <taxon>Fungi</taxon>
        <taxon>Fungi incertae sedis</taxon>
        <taxon>Zoopagomycota</taxon>
        <taxon>Entomophthoromycotina</taxon>
        <taxon>Basidiobolomycetes</taxon>
        <taxon>Basidiobolales</taxon>
        <taxon>Basidiobolaceae</taxon>
        <taxon>Basidiobolus</taxon>
    </lineage>
</organism>
<keyword evidence="3" id="KW-1185">Reference proteome</keyword>
<name>A0ABR2VPU9_9FUNG</name>
<dbReference type="GO" id="GO:0016301">
    <property type="term" value="F:kinase activity"/>
    <property type="evidence" value="ECO:0007669"/>
    <property type="project" value="UniProtKB-KW"/>
</dbReference>
<accession>A0ABR2VPU9</accession>
<dbReference type="SUPFAM" id="SSF56112">
    <property type="entry name" value="Protein kinase-like (PK-like)"/>
    <property type="match status" value="1"/>
</dbReference>
<dbReference type="InterPro" id="IPR000719">
    <property type="entry name" value="Prot_kinase_dom"/>
</dbReference>
<keyword evidence="2" id="KW-0418">Kinase</keyword>
<gene>
    <name evidence="2" type="primary">TPK2_6</name>
    <name evidence="2" type="ORF">K7432_014255</name>
</gene>
<dbReference type="PROSITE" id="PS50011">
    <property type="entry name" value="PROTEIN_KINASE_DOM"/>
    <property type="match status" value="1"/>
</dbReference>
<comment type="caution">
    <text evidence="2">The sequence shown here is derived from an EMBL/GenBank/DDBJ whole genome shotgun (WGS) entry which is preliminary data.</text>
</comment>
<proteinExistence type="predicted"/>
<protein>
    <submittedName>
        <fullName evidence="2">cAMP-dependent protein kinase catalytic subunit</fullName>
    </submittedName>
</protein>
<keyword evidence="2" id="KW-0808">Transferase</keyword>
<reference evidence="2 3" key="1">
    <citation type="submission" date="2023-04" db="EMBL/GenBank/DDBJ databases">
        <title>Genome of Basidiobolus ranarum AG-B5.</title>
        <authorList>
            <person name="Stajich J.E."/>
            <person name="Carter-House D."/>
            <person name="Gryganskyi A."/>
        </authorList>
    </citation>
    <scope>NUCLEOTIDE SEQUENCE [LARGE SCALE GENOMIC DNA]</scope>
    <source>
        <strain evidence="2 3">AG-B5</strain>
    </source>
</reference>
<evidence type="ECO:0000259" key="1">
    <source>
        <dbReference type="PROSITE" id="PS50011"/>
    </source>
</evidence>
<feature type="domain" description="Protein kinase" evidence="1">
    <location>
        <begin position="1"/>
        <end position="107"/>
    </location>
</feature>
<dbReference type="Gene3D" id="1.10.510.10">
    <property type="entry name" value="Transferase(Phosphotransferase) domain 1"/>
    <property type="match status" value="1"/>
</dbReference>
<dbReference type="InterPro" id="IPR011009">
    <property type="entry name" value="Kinase-like_dom_sf"/>
</dbReference>
<dbReference type="EMBL" id="JASJQH010008449">
    <property type="protein sequence ID" value="KAK9692597.1"/>
    <property type="molecule type" value="Genomic_DNA"/>
</dbReference>